<feature type="signal peptide" evidence="1">
    <location>
        <begin position="1"/>
        <end position="26"/>
    </location>
</feature>
<proteinExistence type="predicted"/>
<evidence type="ECO:0000313" key="2">
    <source>
        <dbReference type="EMBL" id="KAF1764302.1"/>
    </source>
</evidence>
<gene>
    <name evidence="2" type="ORF">GCK72_004249</name>
</gene>
<accession>A0A6A5HD45</accession>
<keyword evidence="1" id="KW-0732">Signal</keyword>
<dbReference type="EMBL" id="WUAV01000002">
    <property type="protein sequence ID" value="KAF1764302.1"/>
    <property type="molecule type" value="Genomic_DNA"/>
</dbReference>
<evidence type="ECO:0000256" key="1">
    <source>
        <dbReference type="SAM" id="SignalP"/>
    </source>
</evidence>
<dbReference type="KEGG" id="crq:GCK72_004249"/>
<evidence type="ECO:0000313" key="3">
    <source>
        <dbReference type="Proteomes" id="UP000483820"/>
    </source>
</evidence>
<name>A0A6A5HD45_CAERE</name>
<protein>
    <submittedName>
        <fullName evidence="2">Uncharacterized protein</fullName>
    </submittedName>
</protein>
<dbReference type="GeneID" id="78773841"/>
<dbReference type="AlphaFoldDB" id="A0A6A5HD45"/>
<dbReference type="Proteomes" id="UP000483820">
    <property type="component" value="Chromosome II"/>
</dbReference>
<dbReference type="RefSeq" id="XP_053588758.1">
    <property type="nucleotide sequence ID" value="XM_053724564.1"/>
</dbReference>
<dbReference type="CTD" id="78773841"/>
<organism evidence="2 3">
    <name type="scientific">Caenorhabditis remanei</name>
    <name type="common">Caenorhabditis vulgaris</name>
    <dbReference type="NCBI Taxonomy" id="31234"/>
    <lineage>
        <taxon>Eukaryota</taxon>
        <taxon>Metazoa</taxon>
        <taxon>Ecdysozoa</taxon>
        <taxon>Nematoda</taxon>
        <taxon>Chromadorea</taxon>
        <taxon>Rhabditida</taxon>
        <taxon>Rhabditina</taxon>
        <taxon>Rhabditomorpha</taxon>
        <taxon>Rhabditoidea</taxon>
        <taxon>Rhabditidae</taxon>
        <taxon>Peloderinae</taxon>
        <taxon>Caenorhabditis</taxon>
    </lineage>
</organism>
<comment type="caution">
    <text evidence="2">The sequence shown here is derived from an EMBL/GenBank/DDBJ whole genome shotgun (WGS) entry which is preliminary data.</text>
</comment>
<feature type="chain" id="PRO_5025635884" evidence="1">
    <location>
        <begin position="27"/>
        <end position="84"/>
    </location>
</feature>
<reference evidence="2 3" key="1">
    <citation type="submission" date="2019-12" db="EMBL/GenBank/DDBJ databases">
        <title>Chromosome-level assembly of the Caenorhabditis remanei genome.</title>
        <authorList>
            <person name="Teterina A.A."/>
            <person name="Willis J.H."/>
            <person name="Phillips P.C."/>
        </authorList>
    </citation>
    <scope>NUCLEOTIDE SEQUENCE [LARGE SCALE GENOMIC DNA]</scope>
    <source>
        <strain evidence="2 3">PX506</strain>
        <tissue evidence="2">Whole organism</tissue>
    </source>
</reference>
<sequence length="84" mass="9564">MMDSFHPPLILLLLLMLLISIPTAFARRSHRNALVEIPDKAMLNGTVYVISPLMPKVFVETGEFTINSSQCLHYSFNMTENRVK</sequence>